<evidence type="ECO:0000256" key="2">
    <source>
        <dbReference type="ARBA" id="ARBA00009638"/>
    </source>
</evidence>
<dbReference type="RefSeq" id="WP_106068655.1">
    <property type="nucleotide sequence ID" value="NZ_CAACYH010000007.1"/>
</dbReference>
<keyword evidence="3 10" id="KW-0132">Cell division</keyword>
<dbReference type="EMBL" id="CAACYH010000007">
    <property type="protein sequence ID" value="VFB15202.1"/>
    <property type="molecule type" value="Genomic_DNA"/>
</dbReference>
<accession>A0A2R3MPU0</accession>
<sequence>MDITSAEFTISNTDVQKCPEGSFPEYAFIGRSNVGKSSLINMLTGRKGLAMTSATPGKTMLINHFLINKSWYIVDLPGYGYAKRGQKGKEQIRNIIESYILQRQQMTNLFVLIDSRLAPQAIDLQFIEWLGENAIPFAIVFTKADKLKGGRLNNNISQYLQKLQEQWEELPPYFVTSSENRLGKKELLDYMESINKDLNK</sequence>
<evidence type="ECO:0000256" key="4">
    <source>
        <dbReference type="ARBA" id="ARBA00022723"/>
    </source>
</evidence>
<dbReference type="Gene3D" id="3.40.50.300">
    <property type="entry name" value="P-loop containing nucleotide triphosphate hydrolases"/>
    <property type="match status" value="1"/>
</dbReference>
<dbReference type="GeneID" id="94547564"/>
<evidence type="ECO:0000313" key="15">
    <source>
        <dbReference type="Proteomes" id="UP000396835"/>
    </source>
</evidence>
<name>A0A2R3MPU0_9BACE</name>
<protein>
    <recommendedName>
        <fullName evidence="10">Probable GTP-binding protein EngB</fullName>
    </recommendedName>
</protein>
<evidence type="ECO:0000313" key="13">
    <source>
        <dbReference type="EMBL" id="VFB15202.1"/>
    </source>
</evidence>
<comment type="similarity">
    <text evidence="2 10">Belongs to the TRAFAC class TrmE-Era-EngA-EngB-Septin-like GTPase superfamily. EngB GTPase family.</text>
</comment>
<keyword evidence="9 10" id="KW-0131">Cell cycle</keyword>
<dbReference type="CDD" id="cd01876">
    <property type="entry name" value="YihA_EngB"/>
    <property type="match status" value="1"/>
</dbReference>
<proteinExistence type="inferred from homology"/>
<evidence type="ECO:0000256" key="1">
    <source>
        <dbReference type="ARBA" id="ARBA00001946"/>
    </source>
</evidence>
<dbReference type="InterPro" id="IPR006073">
    <property type="entry name" value="GTP-bd"/>
</dbReference>
<dbReference type="HAMAP" id="MF_00321">
    <property type="entry name" value="GTPase_EngB"/>
    <property type="match status" value="1"/>
</dbReference>
<dbReference type="KEGG" id="bhf:C3V43_03730"/>
<dbReference type="PROSITE" id="PS51706">
    <property type="entry name" value="G_ENGB"/>
    <property type="match status" value="1"/>
</dbReference>
<evidence type="ECO:0000256" key="6">
    <source>
        <dbReference type="ARBA" id="ARBA00022842"/>
    </source>
</evidence>
<dbReference type="PANTHER" id="PTHR11649:SF13">
    <property type="entry name" value="ENGB-TYPE G DOMAIN-CONTAINING PROTEIN"/>
    <property type="match status" value="1"/>
</dbReference>
<dbReference type="Proteomes" id="UP000295600">
    <property type="component" value="Unassembled WGS sequence"/>
</dbReference>
<evidence type="ECO:0000256" key="8">
    <source>
        <dbReference type="ARBA" id="ARBA00023210"/>
    </source>
</evidence>
<dbReference type="FunFam" id="3.40.50.300:FF:000098">
    <property type="entry name" value="Probable GTP-binding protein EngB"/>
    <property type="match status" value="1"/>
</dbReference>
<keyword evidence="8 10" id="KW-0717">Septation</keyword>
<dbReference type="NCBIfam" id="TIGR03598">
    <property type="entry name" value="GTPase_YsxC"/>
    <property type="match status" value="1"/>
</dbReference>
<keyword evidence="5 10" id="KW-0547">Nucleotide-binding</keyword>
<dbReference type="InterPro" id="IPR030393">
    <property type="entry name" value="G_ENGB_dom"/>
</dbReference>
<dbReference type="SUPFAM" id="SSF52540">
    <property type="entry name" value="P-loop containing nucleoside triphosphate hydrolases"/>
    <property type="match status" value="1"/>
</dbReference>
<dbReference type="GO" id="GO:0000917">
    <property type="term" value="P:division septum assembly"/>
    <property type="evidence" value="ECO:0007669"/>
    <property type="project" value="UniProtKB-KW"/>
</dbReference>
<evidence type="ECO:0000259" key="11">
    <source>
        <dbReference type="PROSITE" id="PS51706"/>
    </source>
</evidence>
<dbReference type="AlphaFoldDB" id="A0A2R3MPU0"/>
<dbReference type="Pfam" id="PF01926">
    <property type="entry name" value="MMR_HSR1"/>
    <property type="match status" value="1"/>
</dbReference>
<keyword evidence="4" id="KW-0479">Metal-binding</keyword>
<evidence type="ECO:0000256" key="10">
    <source>
        <dbReference type="HAMAP-Rule" id="MF_00321"/>
    </source>
</evidence>
<dbReference type="OrthoDB" id="9804921at2"/>
<dbReference type="InterPro" id="IPR019987">
    <property type="entry name" value="GTP-bd_ribosome_bio_YsxC"/>
</dbReference>
<dbReference type="EMBL" id="SLXB01000048">
    <property type="protein sequence ID" value="TCO86050.1"/>
    <property type="molecule type" value="Genomic_DNA"/>
</dbReference>
<dbReference type="GO" id="GO:0046872">
    <property type="term" value="F:metal ion binding"/>
    <property type="evidence" value="ECO:0007669"/>
    <property type="project" value="UniProtKB-KW"/>
</dbReference>
<dbReference type="GO" id="GO:0005525">
    <property type="term" value="F:GTP binding"/>
    <property type="evidence" value="ECO:0007669"/>
    <property type="project" value="UniProtKB-UniRule"/>
</dbReference>
<keyword evidence="7 10" id="KW-0342">GTP-binding</keyword>
<evidence type="ECO:0000313" key="12">
    <source>
        <dbReference type="EMBL" id="TCO86050.1"/>
    </source>
</evidence>
<comment type="cofactor">
    <cofactor evidence="1">
        <name>Mg(2+)</name>
        <dbReference type="ChEBI" id="CHEBI:18420"/>
    </cofactor>
</comment>
<comment type="function">
    <text evidence="10">Necessary for normal cell division and for the maintenance of normal septation.</text>
</comment>
<gene>
    <name evidence="10 13" type="primary">engB</name>
    <name evidence="12" type="ORF">EV202_1482</name>
    <name evidence="13" type="ORF">NCTC7812_02787</name>
</gene>
<evidence type="ECO:0000256" key="3">
    <source>
        <dbReference type="ARBA" id="ARBA00022618"/>
    </source>
</evidence>
<evidence type="ECO:0000256" key="9">
    <source>
        <dbReference type="ARBA" id="ARBA00023306"/>
    </source>
</evidence>
<evidence type="ECO:0000313" key="14">
    <source>
        <dbReference type="Proteomes" id="UP000295600"/>
    </source>
</evidence>
<reference evidence="13 15" key="1">
    <citation type="submission" date="2019-02" db="EMBL/GenBank/DDBJ databases">
        <authorList>
            <consortium name="Pathogen Informatics"/>
        </authorList>
    </citation>
    <scope>NUCLEOTIDE SEQUENCE [LARGE SCALE GENOMIC DNA]</scope>
    <source>
        <strain evidence="13 15">3012STDY7078512</strain>
    </source>
</reference>
<dbReference type="InterPro" id="IPR027417">
    <property type="entry name" value="P-loop_NTPase"/>
</dbReference>
<organism evidence="12 14">
    <name type="scientific">Prevotella heparinolytica</name>
    <dbReference type="NCBI Taxonomy" id="28113"/>
    <lineage>
        <taxon>Bacteria</taxon>
        <taxon>Pseudomonadati</taxon>
        <taxon>Bacteroidota</taxon>
        <taxon>Bacteroidia</taxon>
        <taxon>Bacteroidales</taxon>
        <taxon>Bacteroidaceae</taxon>
        <taxon>Bacteroides</taxon>
    </lineage>
</organism>
<keyword evidence="6" id="KW-0460">Magnesium</keyword>
<dbReference type="PANTHER" id="PTHR11649">
    <property type="entry name" value="MSS1/TRME-RELATED GTP-BINDING PROTEIN"/>
    <property type="match status" value="1"/>
</dbReference>
<reference evidence="12 14" key="2">
    <citation type="submission" date="2019-03" db="EMBL/GenBank/DDBJ databases">
        <title>Genomic Encyclopedia of Type Strains, Phase IV (KMG-IV): sequencing the most valuable type-strain genomes for metagenomic binning, comparative biology and taxonomic classification.</title>
        <authorList>
            <person name="Goeker M."/>
        </authorList>
    </citation>
    <scope>NUCLEOTIDE SEQUENCE [LARGE SCALE GENOMIC DNA]</scope>
    <source>
        <strain evidence="12 14">DSM 23917</strain>
    </source>
</reference>
<evidence type="ECO:0000256" key="5">
    <source>
        <dbReference type="ARBA" id="ARBA00022741"/>
    </source>
</evidence>
<evidence type="ECO:0000256" key="7">
    <source>
        <dbReference type="ARBA" id="ARBA00023134"/>
    </source>
</evidence>
<dbReference type="Proteomes" id="UP000396835">
    <property type="component" value="Unassembled WGS sequence"/>
</dbReference>
<feature type="domain" description="EngB-type G" evidence="11">
    <location>
        <begin position="22"/>
        <end position="197"/>
    </location>
</feature>